<feature type="transmembrane region" description="Helical" evidence="2">
    <location>
        <begin position="164"/>
        <end position="193"/>
    </location>
</feature>
<dbReference type="EMBL" id="VSSQ01050897">
    <property type="protein sequence ID" value="MPN04981.1"/>
    <property type="molecule type" value="Genomic_DNA"/>
</dbReference>
<dbReference type="AlphaFoldDB" id="A0A645ESH6"/>
<name>A0A645ESH6_9ZZZZ</name>
<feature type="region of interest" description="Disordered" evidence="1">
    <location>
        <begin position="1"/>
        <end position="71"/>
    </location>
</feature>
<feature type="transmembrane region" description="Helical" evidence="2">
    <location>
        <begin position="205"/>
        <end position="224"/>
    </location>
</feature>
<proteinExistence type="predicted"/>
<keyword evidence="2" id="KW-0812">Transmembrane</keyword>
<evidence type="ECO:0000313" key="3">
    <source>
        <dbReference type="EMBL" id="MPN04981.1"/>
    </source>
</evidence>
<reference evidence="3" key="1">
    <citation type="submission" date="2019-08" db="EMBL/GenBank/DDBJ databases">
        <authorList>
            <person name="Kucharzyk K."/>
            <person name="Murdoch R.W."/>
            <person name="Higgins S."/>
            <person name="Loffler F."/>
        </authorList>
    </citation>
    <scope>NUCLEOTIDE SEQUENCE</scope>
</reference>
<evidence type="ECO:0000256" key="1">
    <source>
        <dbReference type="SAM" id="MobiDB-lite"/>
    </source>
</evidence>
<feature type="compositionally biased region" description="Low complexity" evidence="1">
    <location>
        <begin position="51"/>
        <end position="66"/>
    </location>
</feature>
<keyword evidence="2" id="KW-1133">Transmembrane helix</keyword>
<evidence type="ECO:0000256" key="2">
    <source>
        <dbReference type="SAM" id="Phobius"/>
    </source>
</evidence>
<comment type="caution">
    <text evidence="3">The sequence shown here is derived from an EMBL/GenBank/DDBJ whole genome shotgun (WGS) entry which is preliminary data.</text>
</comment>
<accession>A0A645ESH6</accession>
<sequence length="284" mass="29970">MSARPPRLGQQGVPRPGRDPAPPGPGSIRGMATWQDGPEYAPLAPPTGYEPASAAPLAPAADPRPASVAEVGGTTPPVFAVPATAVPLARLAPARPTTRDPREPFLIATRAPHAASPWRSVHVAPQPEAAAAPPPMSIPPIPPFRATPRTGYADLDERIRTTRWLLAPAVLFVLGALVGPWVTAAVLVSAALLGSLPGIRPGARTLSRVVAGLLGSLLLLYALVGRDWTYLSGMSRFVGLVYSLTLATWYLRERAEVEAERRRRTAIDRIVPGGTWPPGPGMPR</sequence>
<keyword evidence="2" id="KW-0472">Membrane</keyword>
<organism evidence="3">
    <name type="scientific">bioreactor metagenome</name>
    <dbReference type="NCBI Taxonomy" id="1076179"/>
    <lineage>
        <taxon>unclassified sequences</taxon>
        <taxon>metagenomes</taxon>
        <taxon>ecological metagenomes</taxon>
    </lineage>
</organism>
<gene>
    <name evidence="3" type="ORF">SDC9_152230</name>
</gene>
<protein>
    <submittedName>
        <fullName evidence="3">Uncharacterized protein</fullName>
    </submittedName>
</protein>